<sequence>MARMRKKADLPSKICKACGLPFNWRKKWARDWENVQYCSERCRRNKPASGGAA</sequence>
<evidence type="ECO:0000313" key="1">
    <source>
        <dbReference type="EMBL" id="NMW31908.1"/>
    </source>
</evidence>
<dbReference type="Pfam" id="PF10013">
    <property type="entry name" value="DUF2256"/>
    <property type="match status" value="1"/>
</dbReference>
<dbReference type="RefSeq" id="WP_170011844.1">
    <property type="nucleotide sequence ID" value="NZ_JABCRE010000002.1"/>
</dbReference>
<evidence type="ECO:0000313" key="2">
    <source>
        <dbReference type="Proteomes" id="UP000561181"/>
    </source>
</evidence>
<accession>A0A848QS23</accession>
<name>A0A848QS23_9SPHN</name>
<dbReference type="Proteomes" id="UP000561181">
    <property type="component" value="Unassembled WGS sequence"/>
</dbReference>
<organism evidence="1 2">
    <name type="scientific">Pontixanthobacter rizhaonensis</name>
    <dbReference type="NCBI Taxonomy" id="2730337"/>
    <lineage>
        <taxon>Bacteria</taxon>
        <taxon>Pseudomonadati</taxon>
        <taxon>Pseudomonadota</taxon>
        <taxon>Alphaproteobacteria</taxon>
        <taxon>Sphingomonadales</taxon>
        <taxon>Erythrobacteraceae</taxon>
        <taxon>Pontixanthobacter</taxon>
    </lineage>
</organism>
<dbReference type="PANTHER" id="PTHR37463">
    <property type="entry name" value="GSL3115 PROTEIN"/>
    <property type="match status" value="1"/>
</dbReference>
<proteinExistence type="predicted"/>
<dbReference type="AlphaFoldDB" id="A0A848QS23"/>
<dbReference type="PIRSF" id="PIRSF037205">
    <property type="entry name" value="UCP037205"/>
    <property type="match status" value="1"/>
</dbReference>
<gene>
    <name evidence="1" type="ORF">HKD42_07535</name>
</gene>
<reference evidence="1 2" key="1">
    <citation type="submission" date="2020-04" db="EMBL/GenBank/DDBJ databases">
        <authorList>
            <person name="Liu A."/>
        </authorList>
    </citation>
    <scope>NUCLEOTIDE SEQUENCE [LARGE SCALE GENOMIC DNA]</scope>
    <source>
        <strain evidence="1 2">RZ02</strain>
    </source>
</reference>
<dbReference type="EMBL" id="JABCRE010000002">
    <property type="protein sequence ID" value="NMW31908.1"/>
    <property type="molecule type" value="Genomic_DNA"/>
</dbReference>
<keyword evidence="2" id="KW-1185">Reference proteome</keyword>
<dbReference type="InterPro" id="IPR017136">
    <property type="entry name" value="UCP037205"/>
</dbReference>
<protein>
    <submittedName>
        <fullName evidence="1">DUF2256 domain-containing protein</fullName>
    </submittedName>
</protein>
<comment type="caution">
    <text evidence="1">The sequence shown here is derived from an EMBL/GenBank/DDBJ whole genome shotgun (WGS) entry which is preliminary data.</text>
</comment>
<dbReference type="PANTHER" id="PTHR37463:SF1">
    <property type="entry name" value="DUF2256 DOMAIN-CONTAINING PROTEIN"/>
    <property type="match status" value="1"/>
</dbReference>